<dbReference type="PRINTS" id="PR00625">
    <property type="entry name" value="JDOMAIN"/>
</dbReference>
<comment type="domain">
    <text evidence="6">The J domain is necessary and sufficient to stimulate DnaK ATPase activity. Zinc center 1 plays an important role in the autonomous, DnaK-independent chaperone activity of DnaJ. Zinc center 2 is essential for interaction with DnaK and for DnaJ activity.</text>
</comment>
<sequence>MDYYRILGINKGASEEEIKKAFRKLAHKYHPDKKGGDEKKFKEISEAYSILSDKNKRAQYDKFGQVFDGAGATGEGQGFGGFGAGPFGAGFGFDFDPSAFGDVSGLGDIFDAFFEGMGVKQKRRTYERGADIEIIQEITLEEAFHGAERELRYNIGVACDKCGGKGHDVSAGFEKCNICGGRGEIKETRKTFFGSFAQVKSCKECFGTGQIPKSVCKHCHGGGKVAGERKVKIKIFAGISEGQLITVKGMGEAGERGTEGGDLYIRIKIKPHHIFRRQGNDLIVRKEINLVDVLLDKKIEISTIAGKKLELEIPAGFSLKENLTVSGEGMPIFGSAGKGNLIIELNVKKPKHLSAKAKKILEDLGGEIQ</sequence>
<dbReference type="InterPro" id="IPR036410">
    <property type="entry name" value="HSP_DnaJ_Cys-rich_dom_sf"/>
</dbReference>
<keyword evidence="6" id="KW-0963">Cytoplasm</keyword>
<dbReference type="PROSITE" id="PS00636">
    <property type="entry name" value="DNAJ_1"/>
    <property type="match status" value="1"/>
</dbReference>
<dbReference type="InterPro" id="IPR002939">
    <property type="entry name" value="DnaJ_C"/>
</dbReference>
<feature type="binding site" evidence="6">
    <location>
        <position position="205"/>
    </location>
    <ligand>
        <name>Zn(2+)</name>
        <dbReference type="ChEBI" id="CHEBI:29105"/>
        <label>2</label>
    </ligand>
</feature>
<dbReference type="GO" id="GO:0009408">
    <property type="term" value="P:response to heat"/>
    <property type="evidence" value="ECO:0007669"/>
    <property type="project" value="InterPro"/>
</dbReference>
<keyword evidence="4 6" id="KW-0862">Zinc</keyword>
<dbReference type="GO" id="GO:0006260">
    <property type="term" value="P:DNA replication"/>
    <property type="evidence" value="ECO:0007669"/>
    <property type="project" value="UniProtKB-KW"/>
</dbReference>
<dbReference type="Proteomes" id="UP000178798">
    <property type="component" value="Unassembled WGS sequence"/>
</dbReference>
<feature type="repeat" description="CXXCXGXG motif" evidence="6">
    <location>
        <begin position="176"/>
        <end position="183"/>
    </location>
</feature>
<comment type="similarity">
    <text evidence="6">Belongs to the DnaJ family.</text>
</comment>
<dbReference type="GO" id="GO:0051082">
    <property type="term" value="F:unfolded protein binding"/>
    <property type="evidence" value="ECO:0007669"/>
    <property type="project" value="UniProtKB-UniRule"/>
</dbReference>
<keyword evidence="6" id="KW-0235">DNA replication</keyword>
<keyword evidence="6" id="KW-0346">Stress response</keyword>
<evidence type="ECO:0000256" key="7">
    <source>
        <dbReference type="PROSITE-ProRule" id="PRU00546"/>
    </source>
</evidence>
<comment type="subcellular location">
    <subcellularLocation>
        <location evidence="6">Cytoplasm</location>
    </subcellularLocation>
</comment>
<dbReference type="HAMAP" id="MF_01152">
    <property type="entry name" value="DnaJ"/>
    <property type="match status" value="1"/>
</dbReference>
<keyword evidence="1 6" id="KW-0479">Metal-binding</keyword>
<dbReference type="PROSITE" id="PS50076">
    <property type="entry name" value="DNAJ_2"/>
    <property type="match status" value="1"/>
</dbReference>
<accession>A0A1F8DQF1</accession>
<dbReference type="GO" id="GO:0005737">
    <property type="term" value="C:cytoplasm"/>
    <property type="evidence" value="ECO:0007669"/>
    <property type="project" value="UniProtKB-SubCell"/>
</dbReference>
<feature type="domain" description="CR-type" evidence="9">
    <location>
        <begin position="146"/>
        <end position="228"/>
    </location>
</feature>
<dbReference type="SUPFAM" id="SSF49493">
    <property type="entry name" value="HSP40/DnaJ peptide-binding domain"/>
    <property type="match status" value="2"/>
</dbReference>
<evidence type="ECO:0000259" key="8">
    <source>
        <dbReference type="PROSITE" id="PS50076"/>
    </source>
</evidence>
<organism evidence="10 11">
    <name type="scientific">Candidatus Wolfebacteria bacterium RIFCSPLOWO2_01_FULL_38_11</name>
    <dbReference type="NCBI Taxonomy" id="1802556"/>
    <lineage>
        <taxon>Bacteria</taxon>
        <taxon>Candidatus Wolfeibacteriota</taxon>
    </lineage>
</organism>
<dbReference type="EMBL" id="MGIQ01000013">
    <property type="protein sequence ID" value="OGM90850.1"/>
    <property type="molecule type" value="Genomic_DNA"/>
</dbReference>
<evidence type="ECO:0000256" key="2">
    <source>
        <dbReference type="ARBA" id="ARBA00022737"/>
    </source>
</evidence>
<comment type="caution">
    <text evidence="10">The sequence shown here is derived from an EMBL/GenBank/DDBJ whole genome shotgun (WGS) entry which is preliminary data.</text>
</comment>
<evidence type="ECO:0000256" key="1">
    <source>
        <dbReference type="ARBA" id="ARBA00022723"/>
    </source>
</evidence>
<dbReference type="Gene3D" id="2.10.230.10">
    <property type="entry name" value="Heat shock protein DnaJ, cysteine-rich domain"/>
    <property type="match status" value="1"/>
</dbReference>
<dbReference type="InterPro" id="IPR012724">
    <property type="entry name" value="DnaJ"/>
</dbReference>
<feature type="binding site" evidence="6">
    <location>
        <position position="176"/>
    </location>
    <ligand>
        <name>Zn(2+)</name>
        <dbReference type="ChEBI" id="CHEBI:29105"/>
        <label>2</label>
    </ligand>
</feature>
<feature type="binding site" evidence="6">
    <location>
        <position position="162"/>
    </location>
    <ligand>
        <name>Zn(2+)</name>
        <dbReference type="ChEBI" id="CHEBI:29105"/>
        <label>1</label>
    </ligand>
</feature>
<name>A0A1F8DQF1_9BACT</name>
<dbReference type="CDD" id="cd10747">
    <property type="entry name" value="DnaJ_C"/>
    <property type="match status" value="1"/>
</dbReference>
<dbReference type="InterPro" id="IPR036869">
    <property type="entry name" value="J_dom_sf"/>
</dbReference>
<comment type="cofactor">
    <cofactor evidence="6">
        <name>Zn(2+)</name>
        <dbReference type="ChEBI" id="CHEBI:29105"/>
    </cofactor>
    <text evidence="6">Binds 2 Zn(2+) ions per monomer.</text>
</comment>
<feature type="binding site" evidence="6">
    <location>
        <position position="159"/>
    </location>
    <ligand>
        <name>Zn(2+)</name>
        <dbReference type="ChEBI" id="CHEBI:29105"/>
        <label>1</label>
    </ligand>
</feature>
<feature type="binding site" evidence="6">
    <location>
        <position position="179"/>
    </location>
    <ligand>
        <name>Zn(2+)</name>
        <dbReference type="ChEBI" id="CHEBI:29105"/>
        <label>2</label>
    </ligand>
</feature>
<dbReference type="CDD" id="cd06257">
    <property type="entry name" value="DnaJ"/>
    <property type="match status" value="1"/>
</dbReference>
<feature type="binding site" evidence="6">
    <location>
        <position position="219"/>
    </location>
    <ligand>
        <name>Zn(2+)</name>
        <dbReference type="ChEBI" id="CHEBI:29105"/>
        <label>1</label>
    </ligand>
</feature>
<dbReference type="STRING" id="1802556.A2999_02265"/>
<keyword evidence="2 6" id="KW-0677">Repeat</keyword>
<feature type="repeat" description="CXXCXGXG motif" evidence="6">
    <location>
        <begin position="159"/>
        <end position="166"/>
    </location>
</feature>
<reference evidence="10 11" key="1">
    <citation type="journal article" date="2016" name="Nat. Commun.">
        <title>Thousands of microbial genomes shed light on interconnected biogeochemical processes in an aquifer system.</title>
        <authorList>
            <person name="Anantharaman K."/>
            <person name="Brown C.T."/>
            <person name="Hug L.A."/>
            <person name="Sharon I."/>
            <person name="Castelle C.J."/>
            <person name="Probst A.J."/>
            <person name="Thomas B.C."/>
            <person name="Singh A."/>
            <person name="Wilkins M.J."/>
            <person name="Karaoz U."/>
            <person name="Brodie E.L."/>
            <person name="Williams K.H."/>
            <person name="Hubbard S.S."/>
            <person name="Banfield J.F."/>
        </authorList>
    </citation>
    <scope>NUCLEOTIDE SEQUENCE [LARGE SCALE GENOMIC DNA]</scope>
</reference>
<evidence type="ECO:0000256" key="4">
    <source>
        <dbReference type="ARBA" id="ARBA00022833"/>
    </source>
</evidence>
<dbReference type="CDD" id="cd10719">
    <property type="entry name" value="DnaJ_zf"/>
    <property type="match status" value="1"/>
</dbReference>
<evidence type="ECO:0000256" key="5">
    <source>
        <dbReference type="ARBA" id="ARBA00023186"/>
    </source>
</evidence>
<dbReference type="InterPro" id="IPR018253">
    <property type="entry name" value="DnaJ_domain_CS"/>
</dbReference>
<dbReference type="InterPro" id="IPR008971">
    <property type="entry name" value="HSP40/DnaJ_pept-bd"/>
</dbReference>
<dbReference type="GO" id="GO:0008270">
    <property type="term" value="F:zinc ion binding"/>
    <property type="evidence" value="ECO:0007669"/>
    <property type="project" value="UniProtKB-UniRule"/>
</dbReference>
<dbReference type="Pfam" id="PF00684">
    <property type="entry name" value="DnaJ_CXXCXGXG"/>
    <property type="match status" value="1"/>
</dbReference>
<dbReference type="InterPro" id="IPR001305">
    <property type="entry name" value="HSP_DnaJ_Cys-rich_dom"/>
</dbReference>
<evidence type="ECO:0000259" key="9">
    <source>
        <dbReference type="PROSITE" id="PS51188"/>
    </source>
</evidence>
<evidence type="ECO:0000256" key="6">
    <source>
        <dbReference type="HAMAP-Rule" id="MF_01152"/>
    </source>
</evidence>
<dbReference type="Pfam" id="PF00226">
    <property type="entry name" value="DnaJ"/>
    <property type="match status" value="1"/>
</dbReference>
<evidence type="ECO:0000256" key="3">
    <source>
        <dbReference type="ARBA" id="ARBA00022771"/>
    </source>
</evidence>
<dbReference type="Pfam" id="PF01556">
    <property type="entry name" value="DnaJ_C"/>
    <property type="match status" value="1"/>
</dbReference>
<evidence type="ECO:0000313" key="11">
    <source>
        <dbReference type="Proteomes" id="UP000178798"/>
    </source>
</evidence>
<feature type="binding site" evidence="6">
    <location>
        <position position="216"/>
    </location>
    <ligand>
        <name>Zn(2+)</name>
        <dbReference type="ChEBI" id="CHEBI:29105"/>
        <label>1</label>
    </ligand>
</feature>
<feature type="zinc finger region" description="CR-type" evidence="7">
    <location>
        <begin position="146"/>
        <end position="228"/>
    </location>
</feature>
<dbReference type="GO" id="GO:0042026">
    <property type="term" value="P:protein refolding"/>
    <property type="evidence" value="ECO:0007669"/>
    <property type="project" value="TreeGrafter"/>
</dbReference>
<dbReference type="AlphaFoldDB" id="A0A1F8DQF1"/>
<dbReference type="PROSITE" id="PS51188">
    <property type="entry name" value="ZF_CR"/>
    <property type="match status" value="1"/>
</dbReference>
<evidence type="ECO:0000313" key="10">
    <source>
        <dbReference type="EMBL" id="OGM90850.1"/>
    </source>
</evidence>
<feature type="domain" description="J" evidence="8">
    <location>
        <begin position="2"/>
        <end position="64"/>
    </location>
</feature>
<gene>
    <name evidence="6" type="primary">dnaJ</name>
    <name evidence="10" type="ORF">A2999_02265</name>
</gene>
<dbReference type="SMART" id="SM00271">
    <property type="entry name" value="DnaJ"/>
    <property type="match status" value="1"/>
</dbReference>
<dbReference type="SUPFAM" id="SSF46565">
    <property type="entry name" value="Chaperone J-domain"/>
    <property type="match status" value="1"/>
</dbReference>
<dbReference type="PANTHER" id="PTHR43096">
    <property type="entry name" value="DNAJ HOMOLOG 1, MITOCHONDRIAL-RELATED"/>
    <property type="match status" value="1"/>
</dbReference>
<comment type="subunit">
    <text evidence="6">Homodimer.</text>
</comment>
<keyword evidence="5 6" id="KW-0143">Chaperone</keyword>
<keyword evidence="3 6" id="KW-0863">Zinc-finger</keyword>
<dbReference type="Gene3D" id="1.10.287.110">
    <property type="entry name" value="DnaJ domain"/>
    <property type="match status" value="1"/>
</dbReference>
<dbReference type="GO" id="GO:0031072">
    <property type="term" value="F:heat shock protein binding"/>
    <property type="evidence" value="ECO:0007669"/>
    <property type="project" value="InterPro"/>
</dbReference>
<dbReference type="GO" id="GO:0005524">
    <property type="term" value="F:ATP binding"/>
    <property type="evidence" value="ECO:0007669"/>
    <property type="project" value="InterPro"/>
</dbReference>
<protein>
    <recommendedName>
        <fullName evidence="6">Chaperone protein DnaJ</fullName>
    </recommendedName>
</protein>
<feature type="repeat" description="CXXCXGXG motif" evidence="6">
    <location>
        <begin position="216"/>
        <end position="223"/>
    </location>
</feature>
<feature type="binding site" evidence="6">
    <location>
        <position position="202"/>
    </location>
    <ligand>
        <name>Zn(2+)</name>
        <dbReference type="ChEBI" id="CHEBI:29105"/>
        <label>2</label>
    </ligand>
</feature>
<dbReference type="SUPFAM" id="SSF57938">
    <property type="entry name" value="DnaJ/Hsp40 cysteine-rich domain"/>
    <property type="match status" value="1"/>
</dbReference>
<comment type="function">
    <text evidence="6">Participates actively in the response to hyperosmotic and heat shock by preventing the aggregation of stress-denatured proteins and by disaggregating proteins, also in an autonomous, DnaK-independent fashion. Unfolded proteins bind initially to DnaJ; upon interaction with the DnaJ-bound protein, DnaK hydrolyzes its bound ATP, resulting in the formation of a stable complex. GrpE releases ADP from DnaK; ATP binding to DnaK triggers the release of the substrate protein, thus completing the reaction cycle. Several rounds of ATP-dependent interactions between DnaJ, DnaK and GrpE are required for fully efficient folding. Also involved, together with DnaK and GrpE, in the DNA replication of plasmids through activation of initiation proteins.</text>
</comment>
<feature type="repeat" description="CXXCXGXG motif" evidence="6">
    <location>
        <begin position="202"/>
        <end position="209"/>
    </location>
</feature>
<proteinExistence type="inferred from homology"/>
<dbReference type="PANTHER" id="PTHR43096:SF52">
    <property type="entry name" value="DNAJ HOMOLOG 1, MITOCHONDRIAL-RELATED"/>
    <property type="match status" value="1"/>
</dbReference>
<dbReference type="Gene3D" id="2.60.260.20">
    <property type="entry name" value="Urease metallochaperone UreE, N-terminal domain"/>
    <property type="match status" value="2"/>
</dbReference>
<dbReference type="InterPro" id="IPR001623">
    <property type="entry name" value="DnaJ_domain"/>
</dbReference>
<dbReference type="FunFam" id="2.60.260.20:FF:000013">
    <property type="entry name" value="DnaJ subfamily B member 11"/>
    <property type="match status" value="1"/>
</dbReference>